<dbReference type="Proteomes" id="UP000177418">
    <property type="component" value="Unassembled WGS sequence"/>
</dbReference>
<evidence type="ECO:0000313" key="7">
    <source>
        <dbReference type="EMBL" id="OGK55334.1"/>
    </source>
</evidence>
<dbReference type="Pfam" id="PF02388">
    <property type="entry name" value="FemAB"/>
    <property type="match status" value="2"/>
</dbReference>
<dbReference type="GO" id="GO:0008360">
    <property type="term" value="P:regulation of cell shape"/>
    <property type="evidence" value="ECO:0007669"/>
    <property type="project" value="UniProtKB-KW"/>
</dbReference>
<keyword evidence="4" id="KW-0573">Peptidoglycan synthesis</keyword>
<gene>
    <name evidence="7" type="ORF">A3H78_04515</name>
</gene>
<dbReference type="EMBL" id="MGAV01000007">
    <property type="protein sequence ID" value="OGK55334.1"/>
    <property type="molecule type" value="Genomic_DNA"/>
</dbReference>
<proteinExistence type="inferred from homology"/>
<dbReference type="AlphaFoldDB" id="A0A1F7JI95"/>
<keyword evidence="3" id="KW-0133">Cell shape</keyword>
<evidence type="ECO:0008006" key="9">
    <source>
        <dbReference type="Google" id="ProtNLM"/>
    </source>
</evidence>
<accession>A0A1F7JI95</accession>
<evidence type="ECO:0000256" key="2">
    <source>
        <dbReference type="ARBA" id="ARBA00022679"/>
    </source>
</evidence>
<evidence type="ECO:0000256" key="4">
    <source>
        <dbReference type="ARBA" id="ARBA00022984"/>
    </source>
</evidence>
<comment type="caution">
    <text evidence="7">The sequence shown here is derived from an EMBL/GenBank/DDBJ whole genome shotgun (WGS) entry which is preliminary data.</text>
</comment>
<sequence>MEIKIISEKTDAERFNNLAINPLQSWEWGEARKKMGIEVLRLGEFSARGGSSSERDKEFALKNVFQLTFHKIPYTRFTIGYLPRSVIPSRQVLDFLKNEAKKRNCIFIKIEPYVISSNVKAQDSKFQRKTESDLTIKQLNNVTISSHPLFPSWTQLIDLTKSEDELLKNMHQKTRYNIRLAEKKGVEIREMTNDEGFGIFAKLYFDTCRRQGYRGHTYKYHQIIFETLKDKIAHIFVAFYPEKGKMTPLSSFELFTFNDVCYYPYGGSALENRNLMGANLLMWEAIKFAKRSGAKKFDMWGSLGLEYKELSSVGPSTELRTNLNKDWIGFTRFKEGYGTEFVEFVESFDLVINQLLYTGYNIVNAIRKKIL</sequence>
<name>A0A1F7JI95_9BACT</name>
<dbReference type="Gene3D" id="3.40.630.30">
    <property type="match status" value="2"/>
</dbReference>
<dbReference type="PANTHER" id="PTHR36174">
    <property type="entry name" value="LIPID II:GLYCINE GLYCYLTRANSFERASE"/>
    <property type="match status" value="1"/>
</dbReference>
<reference evidence="7 8" key="1">
    <citation type="journal article" date="2016" name="Nat. Commun.">
        <title>Thousands of microbial genomes shed light on interconnected biogeochemical processes in an aquifer system.</title>
        <authorList>
            <person name="Anantharaman K."/>
            <person name="Brown C.T."/>
            <person name="Hug L.A."/>
            <person name="Sharon I."/>
            <person name="Castelle C.J."/>
            <person name="Probst A.J."/>
            <person name="Thomas B.C."/>
            <person name="Singh A."/>
            <person name="Wilkins M.J."/>
            <person name="Karaoz U."/>
            <person name="Brodie E.L."/>
            <person name="Williams K.H."/>
            <person name="Hubbard S.S."/>
            <person name="Banfield J.F."/>
        </authorList>
    </citation>
    <scope>NUCLEOTIDE SEQUENCE [LARGE SCALE GENOMIC DNA]</scope>
</reference>
<keyword evidence="5" id="KW-0012">Acyltransferase</keyword>
<dbReference type="InterPro" id="IPR016181">
    <property type="entry name" value="Acyl_CoA_acyltransferase"/>
</dbReference>
<comment type="similarity">
    <text evidence="1">Belongs to the FemABX family.</text>
</comment>
<dbReference type="InterPro" id="IPR050644">
    <property type="entry name" value="PG_Glycine_Bridge_Synth"/>
</dbReference>
<keyword evidence="2" id="KW-0808">Transferase</keyword>
<dbReference type="PROSITE" id="PS51191">
    <property type="entry name" value="FEMABX"/>
    <property type="match status" value="1"/>
</dbReference>
<dbReference type="SUPFAM" id="SSF55729">
    <property type="entry name" value="Acyl-CoA N-acyltransferases (Nat)"/>
    <property type="match status" value="2"/>
</dbReference>
<dbReference type="GO" id="GO:0071555">
    <property type="term" value="P:cell wall organization"/>
    <property type="evidence" value="ECO:0007669"/>
    <property type="project" value="UniProtKB-KW"/>
</dbReference>
<evidence type="ECO:0000256" key="6">
    <source>
        <dbReference type="ARBA" id="ARBA00023316"/>
    </source>
</evidence>
<dbReference type="InterPro" id="IPR003447">
    <property type="entry name" value="FEMABX"/>
</dbReference>
<keyword evidence="6" id="KW-0961">Cell wall biogenesis/degradation</keyword>
<evidence type="ECO:0000256" key="1">
    <source>
        <dbReference type="ARBA" id="ARBA00009943"/>
    </source>
</evidence>
<organism evidence="7 8">
    <name type="scientific">Candidatus Roizmanbacteria bacterium RIFCSPLOWO2_02_FULL_36_11</name>
    <dbReference type="NCBI Taxonomy" id="1802071"/>
    <lineage>
        <taxon>Bacteria</taxon>
        <taxon>Candidatus Roizmaniibacteriota</taxon>
    </lineage>
</organism>
<evidence type="ECO:0000313" key="8">
    <source>
        <dbReference type="Proteomes" id="UP000177418"/>
    </source>
</evidence>
<protein>
    <recommendedName>
        <fullName evidence="9">BioF2-like acetyltransferase domain-containing protein</fullName>
    </recommendedName>
</protein>
<evidence type="ECO:0000256" key="3">
    <source>
        <dbReference type="ARBA" id="ARBA00022960"/>
    </source>
</evidence>
<dbReference type="GO" id="GO:0009252">
    <property type="term" value="P:peptidoglycan biosynthetic process"/>
    <property type="evidence" value="ECO:0007669"/>
    <property type="project" value="UniProtKB-KW"/>
</dbReference>
<dbReference type="PANTHER" id="PTHR36174:SF1">
    <property type="entry name" value="LIPID II:GLYCINE GLYCYLTRANSFERASE"/>
    <property type="match status" value="1"/>
</dbReference>
<evidence type="ECO:0000256" key="5">
    <source>
        <dbReference type="ARBA" id="ARBA00023315"/>
    </source>
</evidence>
<dbReference type="GO" id="GO:0016755">
    <property type="term" value="F:aminoacyltransferase activity"/>
    <property type="evidence" value="ECO:0007669"/>
    <property type="project" value="InterPro"/>
</dbReference>